<dbReference type="InterPro" id="IPR036890">
    <property type="entry name" value="HATPase_C_sf"/>
</dbReference>
<dbReference type="SUPFAM" id="SSF55874">
    <property type="entry name" value="ATPase domain of HSP90 chaperone/DNA topoisomerase II/histidine kinase"/>
    <property type="match status" value="1"/>
</dbReference>
<dbReference type="CDD" id="cd16926">
    <property type="entry name" value="HATPase_MutL-MLH-PMS-like"/>
    <property type="match status" value="1"/>
</dbReference>
<dbReference type="PROSITE" id="PS00058">
    <property type="entry name" value="DNA_MISMATCH_REPAIR_1"/>
    <property type="match status" value="1"/>
</dbReference>
<evidence type="ECO:0000313" key="9">
    <source>
        <dbReference type="Proteomes" id="UP000319731"/>
    </source>
</evidence>
<dbReference type="OrthoDB" id="10263226at2759"/>
<evidence type="ECO:0000313" key="8">
    <source>
        <dbReference type="EMBL" id="TPX32420.1"/>
    </source>
</evidence>
<dbReference type="Pfam" id="PF01119">
    <property type="entry name" value="DNA_mis_repair"/>
    <property type="match status" value="1"/>
</dbReference>
<dbReference type="SMART" id="SM01340">
    <property type="entry name" value="DNA_mis_repair"/>
    <property type="match status" value="1"/>
</dbReference>
<evidence type="ECO:0000256" key="1">
    <source>
        <dbReference type="ARBA" id="ARBA00004123"/>
    </source>
</evidence>
<feature type="compositionally biased region" description="Basic and acidic residues" evidence="6">
    <location>
        <begin position="688"/>
        <end position="701"/>
    </location>
</feature>
<dbReference type="RefSeq" id="XP_031023628.1">
    <property type="nucleotide sequence ID" value="XM_031170389.1"/>
</dbReference>
<comment type="subcellular location">
    <subcellularLocation>
        <location evidence="1">Nucleus</location>
    </subcellularLocation>
</comment>
<feature type="compositionally biased region" description="Basic and acidic residues" evidence="6">
    <location>
        <begin position="363"/>
        <end position="372"/>
    </location>
</feature>
<dbReference type="STRING" id="1806994.A0A507BRZ2"/>
<dbReference type="GeneID" id="42005686"/>
<evidence type="ECO:0000256" key="4">
    <source>
        <dbReference type="ARBA" id="ARBA00023204"/>
    </source>
</evidence>
<evidence type="ECO:0000259" key="7">
    <source>
        <dbReference type="SMART" id="SM01340"/>
    </source>
</evidence>
<keyword evidence="4" id="KW-0234">DNA repair</keyword>
<dbReference type="Pfam" id="PF13589">
    <property type="entry name" value="HATPase_c_3"/>
    <property type="match status" value="1"/>
</dbReference>
<dbReference type="InterPro" id="IPR032189">
    <property type="entry name" value="Mlh1_C"/>
</dbReference>
<dbReference type="AlphaFoldDB" id="A0A507BRZ2"/>
<keyword evidence="5" id="KW-0539">Nucleus</keyword>
<feature type="compositionally biased region" description="Basic and acidic residues" evidence="6">
    <location>
        <begin position="422"/>
        <end position="438"/>
    </location>
</feature>
<feature type="compositionally biased region" description="Polar residues" evidence="6">
    <location>
        <begin position="657"/>
        <end position="671"/>
    </location>
</feature>
<dbReference type="EMBL" id="QEAO01000030">
    <property type="protein sequence ID" value="TPX32420.1"/>
    <property type="molecule type" value="Genomic_DNA"/>
</dbReference>
<proteinExistence type="inferred from homology"/>
<dbReference type="FunFam" id="3.30.565.10:FF:000109">
    <property type="entry name" value="Related to MLH1-DNA mismatch repair protein"/>
    <property type="match status" value="1"/>
</dbReference>
<dbReference type="GO" id="GO:0005524">
    <property type="term" value="F:ATP binding"/>
    <property type="evidence" value="ECO:0007669"/>
    <property type="project" value="InterPro"/>
</dbReference>
<dbReference type="InterPro" id="IPR014762">
    <property type="entry name" value="DNA_mismatch_repair_CS"/>
</dbReference>
<comment type="caution">
    <text evidence="8">The sequence shown here is derived from an EMBL/GenBank/DDBJ whole genome shotgun (WGS) entry which is preliminary data.</text>
</comment>
<evidence type="ECO:0000256" key="5">
    <source>
        <dbReference type="ARBA" id="ARBA00023242"/>
    </source>
</evidence>
<organism evidence="8 9">
    <name type="scientific">Synchytrium microbalum</name>
    <dbReference type="NCBI Taxonomy" id="1806994"/>
    <lineage>
        <taxon>Eukaryota</taxon>
        <taxon>Fungi</taxon>
        <taxon>Fungi incertae sedis</taxon>
        <taxon>Chytridiomycota</taxon>
        <taxon>Chytridiomycota incertae sedis</taxon>
        <taxon>Chytridiomycetes</taxon>
        <taxon>Synchytriales</taxon>
        <taxon>Synchytriaceae</taxon>
        <taxon>Synchytrium</taxon>
    </lineage>
</organism>
<dbReference type="Gene3D" id="3.30.230.10">
    <property type="match status" value="1"/>
</dbReference>
<dbReference type="InterPro" id="IPR002099">
    <property type="entry name" value="MutL/Mlh/PMS"/>
</dbReference>
<dbReference type="Pfam" id="PF16413">
    <property type="entry name" value="Mlh1_C"/>
    <property type="match status" value="1"/>
</dbReference>
<feature type="region of interest" description="Disordered" evidence="6">
    <location>
        <begin position="657"/>
        <end position="701"/>
    </location>
</feature>
<evidence type="ECO:0000256" key="3">
    <source>
        <dbReference type="ARBA" id="ARBA00022763"/>
    </source>
</evidence>
<dbReference type="InterPro" id="IPR014721">
    <property type="entry name" value="Ribsml_uS5_D2-typ_fold_subgr"/>
</dbReference>
<comment type="similarity">
    <text evidence="2">Belongs to the DNA mismatch repair MutL/HexB family.</text>
</comment>
<gene>
    <name evidence="8" type="ORF">SmJEL517_g04461</name>
</gene>
<feature type="domain" description="DNA mismatch repair protein S5" evidence="7">
    <location>
        <begin position="222"/>
        <end position="341"/>
    </location>
</feature>
<evidence type="ECO:0000256" key="6">
    <source>
        <dbReference type="SAM" id="MobiDB-lite"/>
    </source>
</evidence>
<evidence type="ECO:0000256" key="2">
    <source>
        <dbReference type="ARBA" id="ARBA00006082"/>
    </source>
</evidence>
<keyword evidence="3" id="KW-0227">DNA damage</keyword>
<dbReference type="PANTHER" id="PTHR10073">
    <property type="entry name" value="DNA MISMATCH REPAIR PROTEIN MLH, PMS, MUTL"/>
    <property type="match status" value="1"/>
</dbReference>
<dbReference type="GO" id="GO:0032389">
    <property type="term" value="C:MutLalpha complex"/>
    <property type="evidence" value="ECO:0007669"/>
    <property type="project" value="TreeGrafter"/>
</dbReference>
<reference evidence="8 9" key="1">
    <citation type="journal article" date="2019" name="Sci. Rep.">
        <title>Comparative genomics of chytrid fungi reveal insights into the obligate biotrophic and pathogenic lifestyle of Synchytrium endobioticum.</title>
        <authorList>
            <person name="van de Vossenberg B.T.L.H."/>
            <person name="Warris S."/>
            <person name="Nguyen H.D.T."/>
            <person name="van Gent-Pelzer M.P.E."/>
            <person name="Joly D.L."/>
            <person name="van de Geest H.C."/>
            <person name="Bonants P.J.M."/>
            <person name="Smith D.S."/>
            <person name="Levesque C.A."/>
            <person name="van der Lee T.A.J."/>
        </authorList>
    </citation>
    <scope>NUCLEOTIDE SEQUENCE [LARGE SCALE GENOMIC DNA]</scope>
    <source>
        <strain evidence="8 9">JEL517</strain>
    </source>
</reference>
<keyword evidence="9" id="KW-1185">Reference proteome</keyword>
<dbReference type="InterPro" id="IPR013507">
    <property type="entry name" value="DNA_mismatch_S5_2-like"/>
</dbReference>
<dbReference type="GO" id="GO:0016887">
    <property type="term" value="F:ATP hydrolysis activity"/>
    <property type="evidence" value="ECO:0007669"/>
    <property type="project" value="InterPro"/>
</dbReference>
<dbReference type="GO" id="GO:0140664">
    <property type="term" value="F:ATP-dependent DNA damage sensor activity"/>
    <property type="evidence" value="ECO:0007669"/>
    <property type="project" value="InterPro"/>
</dbReference>
<dbReference type="CDD" id="cd03483">
    <property type="entry name" value="MutL_Trans_MLH1"/>
    <property type="match status" value="1"/>
</dbReference>
<dbReference type="Proteomes" id="UP000319731">
    <property type="component" value="Unassembled WGS sequence"/>
</dbReference>
<dbReference type="GO" id="GO:0006298">
    <property type="term" value="P:mismatch repair"/>
    <property type="evidence" value="ECO:0007669"/>
    <property type="project" value="InterPro"/>
</dbReference>
<dbReference type="GO" id="GO:0030983">
    <property type="term" value="F:mismatched DNA binding"/>
    <property type="evidence" value="ECO:0007669"/>
    <property type="project" value="InterPro"/>
</dbReference>
<dbReference type="SUPFAM" id="SSF54211">
    <property type="entry name" value="Ribosomal protein S5 domain 2-like"/>
    <property type="match status" value="1"/>
</dbReference>
<feature type="region of interest" description="Disordered" evidence="6">
    <location>
        <begin position="347"/>
        <end position="456"/>
    </location>
</feature>
<dbReference type="InterPro" id="IPR038973">
    <property type="entry name" value="MutL/Mlh/Pms-like"/>
</dbReference>
<name>A0A507BRZ2_9FUNG</name>
<dbReference type="FunFam" id="3.30.230.10:FF:000014">
    <property type="entry name" value="DNA mismatch repair protein Mlh1"/>
    <property type="match status" value="1"/>
</dbReference>
<dbReference type="NCBIfam" id="TIGR00585">
    <property type="entry name" value="mutl"/>
    <property type="match status" value="1"/>
</dbReference>
<dbReference type="InterPro" id="IPR020568">
    <property type="entry name" value="Ribosomal_Su5_D2-typ_SF"/>
</dbReference>
<protein>
    <recommendedName>
        <fullName evidence="7">DNA mismatch repair protein S5 domain-containing protein</fullName>
    </recommendedName>
</protein>
<accession>A0A507BRZ2</accession>
<dbReference type="Gene3D" id="3.30.565.10">
    <property type="entry name" value="Histidine kinase-like ATPase, C-terminal domain"/>
    <property type="match status" value="1"/>
</dbReference>
<dbReference type="PANTHER" id="PTHR10073:SF12">
    <property type="entry name" value="DNA MISMATCH REPAIR PROTEIN MLH1"/>
    <property type="match status" value="1"/>
</dbReference>
<sequence length="747" mass="84671">MASDERSKPLPRIRRLDENVVNRIAAGEIIQRPANAIKELLENSLDAGSSSITITIKEGGLKLLQIQDNGHGISVEDMPIVCERFTTSKLRQFKDLESIATYGFRGEALASISHVAHVIITTRTSASPCAYRASFADGKLVASKPGASVDPKPVAGNVEDLFFNMDVRRKAVKNTTEEYNRIVDVVQRYAIHNSGVSFTCKKHGSNTADVHTASGASTIDNIRYMYGAQLAKELLDFKHESEILEFTAEGYVSNANFNQKKMVFLLFINHRLVESSNIRKALESLYGKYLPKGQHPFVYMSLTVKPQNVDVNVHPTKREVHILREDKIVETLCQVIEERLASASSSRTYHTQTLLPVPAKKTKQPDEPEPKKAAFKTPANKMVRTDSKTRTLDAYLSAAKDSPNTTTNNIKKRTRDDDFENEESRNSRESTLEDGRMETDDDFQAPEDKAPSVKTKRPYTEVRLTSILSLREEVKKTSHQGLTDLFRNYTYVGRVDEARALFQHQTALFMVNFQEASCELFYQLVLRVFSNFGFMHLATRLSIHDMVMIGLDEEERIGQFLEENDITKDEIANKIVETLVDRRQMLLEYFSIKISEDGELLALPAILKGYTPNLDKLPLFFVRCQSEVNWTSEKECFQSIARELSLLYAVEAVAKPRSNNSTQNNKTQGNSRNDDHDVNMDSAADDVESVKETEESNAERDSHQWMIEHVLFPAFRNYFQAPKSFVDNGVIVRLATLPDLYRVFERC</sequence>